<reference evidence="2 3" key="1">
    <citation type="submission" date="2016-11" db="EMBL/GenBank/DDBJ databases">
        <authorList>
            <person name="Jaros S."/>
            <person name="Januszkiewicz K."/>
            <person name="Wedrychowicz H."/>
        </authorList>
    </citation>
    <scope>NUCLEOTIDE SEQUENCE [LARGE SCALE GENOMIC DNA]</scope>
    <source>
        <strain evidence="2 3">DSM 27406</strain>
    </source>
</reference>
<dbReference type="OrthoDB" id="1467516at2"/>
<organism evidence="2 3">
    <name type="scientific">Chitinophaga jiangningensis</name>
    <dbReference type="NCBI Taxonomy" id="1419482"/>
    <lineage>
        <taxon>Bacteria</taxon>
        <taxon>Pseudomonadati</taxon>
        <taxon>Bacteroidota</taxon>
        <taxon>Chitinophagia</taxon>
        <taxon>Chitinophagales</taxon>
        <taxon>Chitinophagaceae</taxon>
        <taxon>Chitinophaga</taxon>
    </lineage>
</organism>
<gene>
    <name evidence="2" type="ORF">SAMN05444266_104135</name>
</gene>
<dbReference type="InterPro" id="IPR025364">
    <property type="entry name" value="DUF4268"/>
</dbReference>
<protein>
    <recommendedName>
        <fullName evidence="1">DUF4268 domain-containing protein</fullName>
    </recommendedName>
</protein>
<name>A0A1M7BZA0_9BACT</name>
<dbReference type="Pfam" id="PF14088">
    <property type="entry name" value="DUF4268"/>
    <property type="match status" value="1"/>
</dbReference>
<dbReference type="EMBL" id="FRBL01000004">
    <property type="protein sequence ID" value="SHL60300.1"/>
    <property type="molecule type" value="Genomic_DNA"/>
</dbReference>
<dbReference type="STRING" id="1419482.SAMN05444266_104135"/>
<evidence type="ECO:0000259" key="1">
    <source>
        <dbReference type="Pfam" id="PF14088"/>
    </source>
</evidence>
<dbReference type="Proteomes" id="UP000184420">
    <property type="component" value="Unassembled WGS sequence"/>
</dbReference>
<evidence type="ECO:0000313" key="3">
    <source>
        <dbReference type="Proteomes" id="UP000184420"/>
    </source>
</evidence>
<dbReference type="AlphaFoldDB" id="A0A1M7BZA0"/>
<feature type="domain" description="DUF4268" evidence="1">
    <location>
        <begin position="10"/>
        <end position="145"/>
    </location>
</feature>
<sequence>MYSKQEVSTIKQAFWTAFGKYMKPILSADGEFISWSNYKTGIPGVSFKLEADNKTASVTILITQADAELHLAFYEQFELQKNMLEATLEESDWDWQFQATDDYGKHVSYIRKELQGVSVLRQEDWPALISFFKSRIIKLDEYWSSAKYGFEMLL</sequence>
<evidence type="ECO:0000313" key="2">
    <source>
        <dbReference type="EMBL" id="SHL60300.1"/>
    </source>
</evidence>
<accession>A0A1M7BZA0</accession>
<keyword evidence="3" id="KW-1185">Reference proteome</keyword>
<dbReference type="RefSeq" id="WP_073080717.1">
    <property type="nucleotide sequence ID" value="NZ_FRBL01000004.1"/>
</dbReference>
<proteinExistence type="predicted"/>